<dbReference type="EMBL" id="CDMC01000007">
    <property type="protein sequence ID" value="CEN62145.1"/>
    <property type="molecule type" value="Genomic_DNA"/>
</dbReference>
<evidence type="ECO:0000313" key="2">
    <source>
        <dbReference type="Proteomes" id="UP000054771"/>
    </source>
</evidence>
<proteinExistence type="predicted"/>
<organism evidence="1 2">
    <name type="scientific">Aspergillus calidoustus</name>
    <dbReference type="NCBI Taxonomy" id="454130"/>
    <lineage>
        <taxon>Eukaryota</taxon>
        <taxon>Fungi</taxon>
        <taxon>Dikarya</taxon>
        <taxon>Ascomycota</taxon>
        <taxon>Pezizomycotina</taxon>
        <taxon>Eurotiomycetes</taxon>
        <taxon>Eurotiomycetidae</taxon>
        <taxon>Eurotiales</taxon>
        <taxon>Aspergillaceae</taxon>
        <taxon>Aspergillus</taxon>
        <taxon>Aspergillus subgen. Nidulantes</taxon>
    </lineage>
</organism>
<name>A0A0U5GUT0_ASPCI</name>
<sequence length="108" mass="11593">MDFAGGGAISIQSGIRWTRVVGFSSEKEDGVPVLKFDGDEKEQVEHLPTDGYVPNGWMDGCRKSKGRTIPLTACGSGRAKMFCCGQLSEGGEWVTSHEGRGPRIGETT</sequence>
<dbReference type="Proteomes" id="UP000054771">
    <property type="component" value="Unassembled WGS sequence"/>
</dbReference>
<protein>
    <submittedName>
        <fullName evidence="1">Uncharacterized protein</fullName>
    </submittedName>
</protein>
<reference evidence="2" key="1">
    <citation type="journal article" date="2016" name="Genome Announc.">
        <title>Draft genome sequences of fungus Aspergillus calidoustus.</title>
        <authorList>
            <person name="Horn F."/>
            <person name="Linde J."/>
            <person name="Mattern D.J."/>
            <person name="Walther G."/>
            <person name="Guthke R."/>
            <person name="Scherlach K."/>
            <person name="Martin K."/>
            <person name="Brakhage A.A."/>
            <person name="Petzke L."/>
            <person name="Valiante V."/>
        </authorList>
    </citation>
    <scope>NUCLEOTIDE SEQUENCE [LARGE SCALE GENOMIC DNA]</scope>
    <source>
        <strain evidence="2">SF006504</strain>
    </source>
</reference>
<keyword evidence="2" id="KW-1185">Reference proteome</keyword>
<gene>
    <name evidence="1" type="ORF">ASPCAL08784</name>
</gene>
<accession>A0A0U5GUT0</accession>
<evidence type="ECO:0000313" key="1">
    <source>
        <dbReference type="EMBL" id="CEN62145.1"/>
    </source>
</evidence>
<dbReference type="AlphaFoldDB" id="A0A0U5GUT0"/>